<evidence type="ECO:0000313" key="2">
    <source>
        <dbReference type="Proteomes" id="UP000579945"/>
    </source>
</evidence>
<comment type="caution">
    <text evidence="1">The sequence shown here is derived from an EMBL/GenBank/DDBJ whole genome shotgun (WGS) entry which is preliminary data.</text>
</comment>
<name>A0A7W5YCK8_9ACTN</name>
<proteinExistence type="predicted"/>
<reference evidence="1 2" key="1">
    <citation type="submission" date="2020-08" db="EMBL/GenBank/DDBJ databases">
        <title>Sequencing the genomes of 1000 actinobacteria strains.</title>
        <authorList>
            <person name="Klenk H.-P."/>
        </authorList>
    </citation>
    <scope>NUCLEOTIDE SEQUENCE [LARGE SCALE GENOMIC DNA]</scope>
    <source>
        <strain evidence="1 2">DSM 44320</strain>
    </source>
</reference>
<protein>
    <submittedName>
        <fullName evidence="1">Uncharacterized protein</fullName>
    </submittedName>
</protein>
<keyword evidence="2" id="KW-1185">Reference proteome</keyword>
<dbReference type="Proteomes" id="UP000579945">
    <property type="component" value="Unassembled WGS sequence"/>
</dbReference>
<accession>A0A7W5YCK8</accession>
<organism evidence="1 2">
    <name type="scientific">Nonomuraea dietziae</name>
    <dbReference type="NCBI Taxonomy" id="65515"/>
    <lineage>
        <taxon>Bacteria</taxon>
        <taxon>Bacillati</taxon>
        <taxon>Actinomycetota</taxon>
        <taxon>Actinomycetes</taxon>
        <taxon>Streptosporangiales</taxon>
        <taxon>Streptosporangiaceae</taxon>
        <taxon>Nonomuraea</taxon>
    </lineage>
</organism>
<gene>
    <name evidence="1" type="ORF">FHR33_005288</name>
</gene>
<dbReference type="GeneID" id="95391610"/>
<dbReference type="EMBL" id="JACIBV010000001">
    <property type="protein sequence ID" value="MBB3729428.1"/>
    <property type="molecule type" value="Genomic_DNA"/>
</dbReference>
<sequence length="120" mass="13150">MIEIDGPFYRVSDPGFEMMIPAWEGYAPETADQADATITLPDGTRRYATFMTLGVVSGIMDRWQETGEHLNGRYFSCSDLIIIRQPGFASMVAAIQDMIASGDIEHACGLLPPDDEEDAG</sequence>
<dbReference type="RefSeq" id="WP_183652706.1">
    <property type="nucleotide sequence ID" value="NZ_BAAAXX010000021.1"/>
</dbReference>
<evidence type="ECO:0000313" key="1">
    <source>
        <dbReference type="EMBL" id="MBB3729428.1"/>
    </source>
</evidence>
<dbReference type="AlphaFoldDB" id="A0A7W5YCK8"/>